<evidence type="ECO:0000313" key="2">
    <source>
        <dbReference type="EMBL" id="CAA0387313.1"/>
    </source>
</evidence>
<dbReference type="KEGG" id="ath:AT3G58877"/>
<proteinExistence type="predicted"/>
<evidence type="ECO:0000313" key="3">
    <source>
        <dbReference type="Proteomes" id="UP000434276"/>
    </source>
</evidence>
<dbReference type="Araport" id="AT3G58877"/>
<sequence length="59" mass="6911">MVYFLLFVGVSNRLSDELDTMPYCARFVAESANNTSTCIRDQRIVNLSYIDDYLVEFYK</sequence>
<dbReference type="GeneID" id="6240668"/>
<evidence type="ECO:0000313" key="1">
    <source>
        <dbReference type="Araport" id="AT3G58877"/>
    </source>
</evidence>
<name>A0A5S9XM35_ARATH</name>
<dbReference type="RefSeq" id="NP_001118856.1">
    <property type="nucleotide sequence ID" value="NM_001125384.1"/>
</dbReference>
<dbReference type="OrthoDB" id="10270433at2759"/>
<protein>
    <submittedName>
        <fullName evidence="2">Uncharacterized protein</fullName>
    </submittedName>
</protein>
<dbReference type="EMBL" id="CACSHJ010000089">
    <property type="protein sequence ID" value="CAA0387313.1"/>
    <property type="molecule type" value="Genomic_DNA"/>
</dbReference>
<dbReference type="Proteomes" id="UP000434276">
    <property type="component" value="Unassembled WGS sequence"/>
</dbReference>
<organism evidence="2 3">
    <name type="scientific">Arabidopsis thaliana</name>
    <name type="common">Mouse-ear cress</name>
    <dbReference type="NCBI Taxonomy" id="3702"/>
    <lineage>
        <taxon>Eukaryota</taxon>
        <taxon>Viridiplantae</taxon>
        <taxon>Streptophyta</taxon>
        <taxon>Embryophyta</taxon>
        <taxon>Tracheophyta</taxon>
        <taxon>Spermatophyta</taxon>
        <taxon>Magnoliopsida</taxon>
        <taxon>eudicotyledons</taxon>
        <taxon>Gunneridae</taxon>
        <taxon>Pentapetalae</taxon>
        <taxon>rosids</taxon>
        <taxon>malvids</taxon>
        <taxon>Brassicales</taxon>
        <taxon>Brassicaceae</taxon>
        <taxon>Camelineae</taxon>
        <taxon>Arabidopsis</taxon>
    </lineage>
</organism>
<dbReference type="AlphaFoldDB" id="A0A5S9XM35"/>
<reference evidence="2 3" key="1">
    <citation type="submission" date="2019-12" db="EMBL/GenBank/DDBJ databases">
        <authorList>
            <person name="Jiao W.-B."/>
            <person name="Schneeberger K."/>
        </authorList>
    </citation>
    <scope>NUCLEOTIDE SEQUENCE [LARGE SCALE GENOMIC DNA]</scope>
    <source>
        <strain evidence="3">cv. C24</strain>
    </source>
</reference>
<accession>A0A5S9XM35</accession>
<gene>
    <name evidence="1" type="ordered locus">At3g58877</name>
    <name evidence="2" type="ORF">C24_LOCUS16149</name>
</gene>